<feature type="chain" id="PRO_5046156488" evidence="1">
    <location>
        <begin position="28"/>
        <end position="106"/>
    </location>
</feature>
<feature type="signal peptide" evidence="1">
    <location>
        <begin position="1"/>
        <end position="27"/>
    </location>
</feature>
<dbReference type="Proteomes" id="UP001244563">
    <property type="component" value="Unassembled WGS sequence"/>
</dbReference>
<comment type="caution">
    <text evidence="2">The sequence shown here is derived from an EMBL/GenBank/DDBJ whole genome shotgun (WGS) entry which is preliminary data.</text>
</comment>
<dbReference type="RefSeq" id="WP_064723081.1">
    <property type="nucleotide sequence ID" value="NZ_BDDW01000011.1"/>
</dbReference>
<name>A0ABT9TN69_PAENI</name>
<evidence type="ECO:0000313" key="3">
    <source>
        <dbReference type="Proteomes" id="UP001244563"/>
    </source>
</evidence>
<keyword evidence="3" id="KW-1185">Reference proteome</keyword>
<accession>A0ABT9TN69</accession>
<organism evidence="2 3">
    <name type="scientific">Paenarthrobacter nicotinovorans</name>
    <name type="common">Arthrobacter nicotinovorans</name>
    <dbReference type="NCBI Taxonomy" id="29320"/>
    <lineage>
        <taxon>Bacteria</taxon>
        <taxon>Bacillati</taxon>
        <taxon>Actinomycetota</taxon>
        <taxon>Actinomycetes</taxon>
        <taxon>Micrococcales</taxon>
        <taxon>Micrococcaceae</taxon>
        <taxon>Paenarthrobacter</taxon>
    </lineage>
</organism>
<keyword evidence="1" id="KW-0732">Signal</keyword>
<evidence type="ECO:0000313" key="2">
    <source>
        <dbReference type="EMBL" id="MDQ0103128.1"/>
    </source>
</evidence>
<proteinExistence type="predicted"/>
<sequence length="106" mass="10435">MSIMRKITAAAAGSLFIIGAVAVPSQAARNTTFQDGLVNVNVGDVTVLEDVNVAAVVGIAANICGVNVGPVAAAVLGEATAVDASGRDRTICEAAGTGLPVTITQN</sequence>
<evidence type="ECO:0000256" key="1">
    <source>
        <dbReference type="SAM" id="SignalP"/>
    </source>
</evidence>
<protein>
    <submittedName>
        <fullName evidence="2">Uncharacterized protein</fullName>
    </submittedName>
</protein>
<gene>
    <name evidence="2" type="ORF">J2T10_002785</name>
</gene>
<reference evidence="2 3" key="1">
    <citation type="submission" date="2023-07" db="EMBL/GenBank/DDBJ databases">
        <title>Sorghum-associated microbial communities from plants grown in Nebraska, USA.</title>
        <authorList>
            <person name="Schachtman D."/>
        </authorList>
    </citation>
    <scope>NUCLEOTIDE SEQUENCE [LARGE SCALE GENOMIC DNA]</scope>
    <source>
        <strain evidence="2 3">CC523</strain>
    </source>
</reference>
<dbReference type="EMBL" id="JAUSSW010000007">
    <property type="protein sequence ID" value="MDQ0103128.1"/>
    <property type="molecule type" value="Genomic_DNA"/>
</dbReference>